<keyword evidence="3 6" id="KW-1133">Transmembrane helix</keyword>
<dbReference type="PIRSF" id="PIRSF006648">
    <property type="entry name" value="DrrB"/>
    <property type="match status" value="1"/>
</dbReference>
<evidence type="ECO:0000259" key="7">
    <source>
        <dbReference type="PROSITE" id="PS51012"/>
    </source>
</evidence>
<evidence type="ECO:0000313" key="9">
    <source>
        <dbReference type="Proteomes" id="UP000616724"/>
    </source>
</evidence>
<dbReference type="InterPro" id="IPR000412">
    <property type="entry name" value="ABC_2_transport"/>
</dbReference>
<keyword evidence="2 6" id="KW-0812">Transmembrane</keyword>
<keyword evidence="6" id="KW-0813">Transport</keyword>
<feature type="transmembrane region" description="Helical" evidence="6">
    <location>
        <begin position="207"/>
        <end position="229"/>
    </location>
</feature>
<dbReference type="PROSITE" id="PS51012">
    <property type="entry name" value="ABC_TM2"/>
    <property type="match status" value="1"/>
</dbReference>
<dbReference type="AlphaFoldDB" id="A0A8J3W989"/>
<sequence length="232" mass="23728">MKALTQLSMAEIRLLARDPGTLFFMIAFPLMLLILHTGSDGIGRLLPGYVAMILAIGGLSALPGIVATYRERKVLRRLATTPVAPVTLLAAQVGAQIVMGAVGAVIVVGAGVLGYGVELPAQPAVLAAAFLLCASMVCALGFVIAALAPRARVAELFGLLIMFPMIFLSGAAVPREGLPEGLRAIGGYLPLTQAVTALDGGWSGSPAGLPLLVMAGITVAGTAAAAVLFRWE</sequence>
<evidence type="ECO:0000256" key="4">
    <source>
        <dbReference type="ARBA" id="ARBA00023136"/>
    </source>
</evidence>
<keyword evidence="6" id="KW-1003">Cell membrane</keyword>
<feature type="transmembrane region" description="Helical" evidence="6">
    <location>
        <begin position="125"/>
        <end position="147"/>
    </location>
</feature>
<comment type="subcellular location">
    <subcellularLocation>
        <location evidence="6">Cell membrane</location>
        <topology evidence="6">Multi-pass membrane protein</topology>
    </subcellularLocation>
    <subcellularLocation>
        <location evidence="1">Membrane</location>
        <topology evidence="1">Multi-pass membrane protein</topology>
    </subcellularLocation>
</comment>
<dbReference type="EMBL" id="BOOH01000060">
    <property type="protein sequence ID" value="GIH80538.1"/>
    <property type="molecule type" value="Genomic_DNA"/>
</dbReference>
<comment type="caution">
    <text evidence="8">The sequence shown here is derived from an EMBL/GenBank/DDBJ whole genome shotgun (WGS) entry which is preliminary data.</text>
</comment>
<feature type="transmembrane region" description="Helical" evidence="6">
    <location>
        <begin position="154"/>
        <end position="173"/>
    </location>
</feature>
<dbReference type="InterPro" id="IPR047817">
    <property type="entry name" value="ABC2_TM_bact-type"/>
</dbReference>
<reference evidence="8 9" key="1">
    <citation type="submission" date="2021-01" db="EMBL/GenBank/DDBJ databases">
        <title>Whole genome shotgun sequence of Planobispora longispora NBRC 13918.</title>
        <authorList>
            <person name="Komaki H."/>
            <person name="Tamura T."/>
        </authorList>
    </citation>
    <scope>NUCLEOTIDE SEQUENCE [LARGE SCALE GENOMIC DNA]</scope>
    <source>
        <strain evidence="8 9">NBRC 13918</strain>
    </source>
</reference>
<evidence type="ECO:0000256" key="6">
    <source>
        <dbReference type="RuleBase" id="RU361157"/>
    </source>
</evidence>
<accession>A0A8J3W989</accession>
<evidence type="ECO:0000256" key="3">
    <source>
        <dbReference type="ARBA" id="ARBA00022989"/>
    </source>
</evidence>
<protein>
    <recommendedName>
        <fullName evidence="6">Transport permease protein</fullName>
    </recommendedName>
</protein>
<evidence type="ECO:0000256" key="2">
    <source>
        <dbReference type="ARBA" id="ARBA00022692"/>
    </source>
</evidence>
<evidence type="ECO:0000256" key="5">
    <source>
        <dbReference type="ARBA" id="ARBA00023251"/>
    </source>
</evidence>
<dbReference type="Proteomes" id="UP000616724">
    <property type="component" value="Unassembled WGS sequence"/>
</dbReference>
<keyword evidence="9" id="KW-1185">Reference proteome</keyword>
<dbReference type="PRINTS" id="PR00164">
    <property type="entry name" value="ABC2TRNSPORT"/>
</dbReference>
<feature type="transmembrane region" description="Helical" evidence="6">
    <location>
        <begin position="88"/>
        <end position="113"/>
    </location>
</feature>
<feature type="transmembrane region" description="Helical" evidence="6">
    <location>
        <begin position="21"/>
        <end position="39"/>
    </location>
</feature>
<dbReference type="Pfam" id="PF01061">
    <property type="entry name" value="ABC2_membrane"/>
    <property type="match status" value="1"/>
</dbReference>
<dbReference type="RefSeq" id="WP_203894960.1">
    <property type="nucleotide sequence ID" value="NZ_BOOH01000060.1"/>
</dbReference>
<dbReference type="PANTHER" id="PTHR43027:SF2">
    <property type="entry name" value="TRANSPORT PERMEASE PROTEIN"/>
    <property type="match status" value="1"/>
</dbReference>
<dbReference type="PANTHER" id="PTHR43027">
    <property type="entry name" value="DOXORUBICIN RESISTANCE ABC TRANSPORTER PERMEASE PROTEIN DRRC-RELATED"/>
    <property type="match status" value="1"/>
</dbReference>
<evidence type="ECO:0000256" key="1">
    <source>
        <dbReference type="ARBA" id="ARBA00004141"/>
    </source>
</evidence>
<proteinExistence type="inferred from homology"/>
<comment type="similarity">
    <text evidence="6">Belongs to the ABC-2 integral membrane protein family.</text>
</comment>
<feature type="domain" description="ABC transmembrane type-2" evidence="7">
    <location>
        <begin position="10"/>
        <end position="232"/>
    </location>
</feature>
<evidence type="ECO:0000313" key="8">
    <source>
        <dbReference type="EMBL" id="GIH80538.1"/>
    </source>
</evidence>
<gene>
    <name evidence="8" type="ORF">Plo01_69670</name>
</gene>
<keyword evidence="5" id="KW-0046">Antibiotic resistance</keyword>
<dbReference type="InterPro" id="IPR052902">
    <property type="entry name" value="ABC-2_transporter"/>
</dbReference>
<dbReference type="GO" id="GO:0140359">
    <property type="term" value="F:ABC-type transporter activity"/>
    <property type="evidence" value="ECO:0007669"/>
    <property type="project" value="InterPro"/>
</dbReference>
<keyword evidence="4 6" id="KW-0472">Membrane</keyword>
<feature type="transmembrane region" description="Helical" evidence="6">
    <location>
        <begin position="45"/>
        <end position="67"/>
    </location>
</feature>
<name>A0A8J3W989_9ACTN</name>
<dbReference type="GO" id="GO:0043190">
    <property type="term" value="C:ATP-binding cassette (ABC) transporter complex"/>
    <property type="evidence" value="ECO:0007669"/>
    <property type="project" value="InterPro"/>
</dbReference>
<dbReference type="InterPro" id="IPR013525">
    <property type="entry name" value="ABC2_TM"/>
</dbReference>
<organism evidence="8 9">
    <name type="scientific">Planobispora longispora</name>
    <dbReference type="NCBI Taxonomy" id="28887"/>
    <lineage>
        <taxon>Bacteria</taxon>
        <taxon>Bacillati</taxon>
        <taxon>Actinomycetota</taxon>
        <taxon>Actinomycetes</taxon>
        <taxon>Streptosporangiales</taxon>
        <taxon>Streptosporangiaceae</taxon>
        <taxon>Planobispora</taxon>
    </lineage>
</organism>
<dbReference type="GO" id="GO:0046677">
    <property type="term" value="P:response to antibiotic"/>
    <property type="evidence" value="ECO:0007669"/>
    <property type="project" value="UniProtKB-KW"/>
</dbReference>